<dbReference type="GO" id="GO:0005524">
    <property type="term" value="F:ATP binding"/>
    <property type="evidence" value="ECO:0007669"/>
    <property type="project" value="InterPro"/>
</dbReference>
<reference evidence="3 4" key="1">
    <citation type="submission" date="2018-05" db="EMBL/GenBank/DDBJ databases">
        <title>The Hungate 1000. A catalogue of reference genomes from the rumen microbiome.</title>
        <authorList>
            <person name="Kelly W."/>
        </authorList>
    </citation>
    <scope>NUCLEOTIDE SEQUENCE [LARGE SCALE GENOMIC DNA]</scope>
    <source>
        <strain evidence="3 4">SAb67</strain>
    </source>
</reference>
<dbReference type="InterPro" id="IPR027417">
    <property type="entry name" value="P-loop_NTPase"/>
</dbReference>
<dbReference type="Gene3D" id="3.40.50.300">
    <property type="entry name" value="P-loop containing nucleotide triphosphate hydrolases"/>
    <property type="match status" value="1"/>
</dbReference>
<proteinExistence type="predicted"/>
<gene>
    <name evidence="3" type="ORF">IE37_03273</name>
</gene>
<organism evidence="3 4">
    <name type="scientific">Ruminococcus flavefaciens</name>
    <dbReference type="NCBI Taxonomy" id="1265"/>
    <lineage>
        <taxon>Bacteria</taxon>
        <taxon>Bacillati</taxon>
        <taxon>Bacillota</taxon>
        <taxon>Clostridia</taxon>
        <taxon>Eubacteriales</taxon>
        <taxon>Oscillospiraceae</taxon>
        <taxon>Ruminococcus</taxon>
    </lineage>
</organism>
<dbReference type="Proteomes" id="UP000245720">
    <property type="component" value="Unassembled WGS sequence"/>
</dbReference>
<keyword evidence="1" id="KW-0472">Membrane</keyword>
<comment type="caution">
    <text evidence="3">The sequence shown here is derived from an EMBL/GenBank/DDBJ whole genome shotgun (WGS) entry which is preliminary data.</text>
</comment>
<dbReference type="AlphaFoldDB" id="A0A315XWT4"/>
<evidence type="ECO:0000259" key="2">
    <source>
        <dbReference type="Pfam" id="PF13304"/>
    </source>
</evidence>
<dbReference type="PANTHER" id="PTHR40396">
    <property type="entry name" value="ATPASE-LIKE PROTEIN"/>
    <property type="match status" value="1"/>
</dbReference>
<feature type="domain" description="ATPase AAA-type core" evidence="2">
    <location>
        <begin position="274"/>
        <end position="413"/>
    </location>
</feature>
<dbReference type="Pfam" id="PF13304">
    <property type="entry name" value="AAA_21"/>
    <property type="match status" value="2"/>
</dbReference>
<evidence type="ECO:0000256" key="1">
    <source>
        <dbReference type="SAM" id="Phobius"/>
    </source>
</evidence>
<dbReference type="InterPro" id="IPR003959">
    <property type="entry name" value="ATPase_AAA_core"/>
</dbReference>
<dbReference type="PANTHER" id="PTHR40396:SF1">
    <property type="entry name" value="ATPASE AAA-TYPE CORE DOMAIN-CONTAINING PROTEIN"/>
    <property type="match status" value="1"/>
</dbReference>
<feature type="transmembrane region" description="Helical" evidence="1">
    <location>
        <begin position="7"/>
        <end position="26"/>
    </location>
</feature>
<feature type="domain" description="ATPase AAA-type core" evidence="2">
    <location>
        <begin position="60"/>
        <end position="159"/>
    </location>
</feature>
<sequence length="469" mass="55023">MTFSDEWFIMYLVIFMLIRFSVNNFLSFYDTQELSMEAGKYRNNSNRLKKYGKHKLLKFLSIYGANASGKSNLVTALGFFQSIVVESFRTGSYPLYCRVNEENKEKTSLFEVKLLLDGKIFVYGFKSVLSKSIFTEEWLYEELQNGSRRSIFTRDIQNSAFLLGEYITSNKHIERLKIYGEDIKSDETVLFLKLMNQNKSSLYDKSSKLDVFKRVFSWIKYDLDVNSPENPITNYSILNDSESIEEITKKLSDFSTGIVKFEIVPVTEDKISANIPNDMIKEIQQRLLDQKNQHPEIPDTFKPAVLIRMPERHNMYIIELNNELQFEFKTMSFKHENSEATFALSDESDGTVRLLDIIEVLLKSNENRTYVIDEINRKFHPLLTLKFVEEFLKIAEERDVQLIVTTHESQLMNLKLLRRDEISFINKDERGYSSIYSLDGYDVRFDKVIVKEYLSGHYNAVPNWVKNRL</sequence>
<dbReference type="SUPFAM" id="SSF52540">
    <property type="entry name" value="P-loop containing nucleoside triphosphate hydrolases"/>
    <property type="match status" value="1"/>
</dbReference>
<evidence type="ECO:0000313" key="3">
    <source>
        <dbReference type="EMBL" id="PWJ09979.1"/>
    </source>
</evidence>
<keyword evidence="1" id="KW-1133">Transmembrane helix</keyword>
<keyword evidence="1" id="KW-0812">Transmembrane</keyword>
<dbReference type="GO" id="GO:0016887">
    <property type="term" value="F:ATP hydrolysis activity"/>
    <property type="evidence" value="ECO:0007669"/>
    <property type="project" value="InterPro"/>
</dbReference>
<dbReference type="EMBL" id="QGDI01000017">
    <property type="protein sequence ID" value="PWJ09979.1"/>
    <property type="molecule type" value="Genomic_DNA"/>
</dbReference>
<evidence type="ECO:0000313" key="4">
    <source>
        <dbReference type="Proteomes" id="UP000245720"/>
    </source>
</evidence>
<name>A0A315XWT4_RUMFL</name>
<protein>
    <recommendedName>
        <fullName evidence="2">ATPase AAA-type core domain-containing protein</fullName>
    </recommendedName>
</protein>
<accession>A0A315XWT4</accession>